<dbReference type="EnsemblPlants" id="AVESA.00010b.r2.2DG0351160.1">
    <property type="protein sequence ID" value="AVESA.00010b.r2.2DG0351160.1.CDS"/>
    <property type="gene ID" value="AVESA.00010b.r2.2DG0351160"/>
</dbReference>
<name>A0ACD5UZ11_AVESA</name>
<protein>
    <submittedName>
        <fullName evidence="1">Uncharacterized protein</fullName>
    </submittedName>
</protein>
<evidence type="ECO:0000313" key="1">
    <source>
        <dbReference type="EnsemblPlants" id="AVESA.00010b.r2.2DG0351160.1.CDS"/>
    </source>
</evidence>
<accession>A0ACD5UZ11</accession>
<proteinExistence type="predicted"/>
<keyword evidence="2" id="KW-1185">Reference proteome</keyword>
<evidence type="ECO:0000313" key="2">
    <source>
        <dbReference type="Proteomes" id="UP001732700"/>
    </source>
</evidence>
<reference evidence="1" key="1">
    <citation type="submission" date="2021-05" db="EMBL/GenBank/DDBJ databases">
        <authorList>
            <person name="Scholz U."/>
            <person name="Mascher M."/>
            <person name="Fiebig A."/>
        </authorList>
    </citation>
    <scope>NUCLEOTIDE SEQUENCE [LARGE SCALE GENOMIC DNA]</scope>
</reference>
<dbReference type="Proteomes" id="UP001732700">
    <property type="component" value="Chromosome 2D"/>
</dbReference>
<sequence>MPHAAVLLALAAVLAPLAAPADTNHSLPGGHSCGTQGRYAPNGTYEANLRLVAARITVQLVNASSPCTASAYAAAHQVVASANCHWLPSGVNSSAACVACVALAFRDARLLCPYHRDAIVERGECRVTYHDAQLMERDSGAIIVDEHMLFWWRRVLVQDFPLIMSFQAIGFACLLFLFIQEWRGRRRGPAMELVM</sequence>
<organism evidence="1 2">
    <name type="scientific">Avena sativa</name>
    <name type="common">Oat</name>
    <dbReference type="NCBI Taxonomy" id="4498"/>
    <lineage>
        <taxon>Eukaryota</taxon>
        <taxon>Viridiplantae</taxon>
        <taxon>Streptophyta</taxon>
        <taxon>Embryophyta</taxon>
        <taxon>Tracheophyta</taxon>
        <taxon>Spermatophyta</taxon>
        <taxon>Magnoliopsida</taxon>
        <taxon>Liliopsida</taxon>
        <taxon>Poales</taxon>
        <taxon>Poaceae</taxon>
        <taxon>BOP clade</taxon>
        <taxon>Pooideae</taxon>
        <taxon>Poodae</taxon>
        <taxon>Poeae</taxon>
        <taxon>Poeae Chloroplast Group 1 (Aveneae type)</taxon>
        <taxon>Aveninae</taxon>
        <taxon>Avena</taxon>
    </lineage>
</organism>
<reference evidence="1" key="2">
    <citation type="submission" date="2025-09" db="UniProtKB">
        <authorList>
            <consortium name="EnsemblPlants"/>
        </authorList>
    </citation>
    <scope>IDENTIFICATION</scope>
</reference>